<feature type="transmembrane region" description="Helical" evidence="6">
    <location>
        <begin position="237"/>
        <end position="258"/>
    </location>
</feature>
<evidence type="ECO:0000259" key="7">
    <source>
        <dbReference type="Pfam" id="PF01490"/>
    </source>
</evidence>
<proteinExistence type="inferred from homology"/>
<evidence type="ECO:0000256" key="3">
    <source>
        <dbReference type="ARBA" id="ARBA00022692"/>
    </source>
</evidence>
<evidence type="ECO:0000256" key="6">
    <source>
        <dbReference type="SAM" id="Phobius"/>
    </source>
</evidence>
<feature type="transmembrane region" description="Helical" evidence="6">
    <location>
        <begin position="166"/>
        <end position="187"/>
    </location>
</feature>
<organism evidence="8 9">
    <name type="scientific">Aspergillus sclerotialis</name>
    <dbReference type="NCBI Taxonomy" id="2070753"/>
    <lineage>
        <taxon>Eukaryota</taxon>
        <taxon>Fungi</taxon>
        <taxon>Dikarya</taxon>
        <taxon>Ascomycota</taxon>
        <taxon>Pezizomycotina</taxon>
        <taxon>Eurotiomycetes</taxon>
        <taxon>Eurotiomycetidae</taxon>
        <taxon>Eurotiales</taxon>
        <taxon>Aspergillaceae</taxon>
        <taxon>Aspergillus</taxon>
        <taxon>Aspergillus subgen. Polypaecilum</taxon>
    </lineage>
</organism>
<feature type="transmembrane region" description="Helical" evidence="6">
    <location>
        <begin position="312"/>
        <end position="331"/>
    </location>
</feature>
<feature type="transmembrane region" description="Helical" evidence="6">
    <location>
        <begin position="270"/>
        <end position="292"/>
    </location>
</feature>
<evidence type="ECO:0000256" key="1">
    <source>
        <dbReference type="ARBA" id="ARBA00004141"/>
    </source>
</evidence>
<dbReference type="GO" id="GO:0015179">
    <property type="term" value="F:L-amino acid transmembrane transporter activity"/>
    <property type="evidence" value="ECO:0007669"/>
    <property type="project" value="TreeGrafter"/>
</dbReference>
<dbReference type="InterPro" id="IPR013057">
    <property type="entry name" value="AA_transpt_TM"/>
</dbReference>
<protein>
    <recommendedName>
        <fullName evidence="7">Amino acid transporter transmembrane domain-containing protein</fullName>
    </recommendedName>
</protein>
<keyword evidence="4 6" id="KW-1133">Transmembrane helix</keyword>
<name>A0A3A2ZWP4_9EURO</name>
<comment type="subcellular location">
    <subcellularLocation>
        <location evidence="1">Membrane</location>
        <topology evidence="1">Multi-pass membrane protein</topology>
    </subcellularLocation>
</comment>
<feature type="transmembrane region" description="Helical" evidence="6">
    <location>
        <begin position="85"/>
        <end position="107"/>
    </location>
</feature>
<dbReference type="GO" id="GO:0016020">
    <property type="term" value="C:membrane"/>
    <property type="evidence" value="ECO:0007669"/>
    <property type="project" value="UniProtKB-SubCell"/>
</dbReference>
<dbReference type="Pfam" id="PF01490">
    <property type="entry name" value="Aa_trans"/>
    <property type="match status" value="1"/>
</dbReference>
<reference evidence="9" key="1">
    <citation type="submission" date="2017-02" db="EMBL/GenBank/DDBJ databases">
        <authorList>
            <person name="Tafer H."/>
            <person name="Lopandic K."/>
        </authorList>
    </citation>
    <scope>NUCLEOTIDE SEQUENCE [LARGE SCALE GENOMIC DNA]</scope>
    <source>
        <strain evidence="9">CBS 366.77</strain>
    </source>
</reference>
<comment type="similarity">
    <text evidence="2">Belongs to the amino acid/polyamine transporter 2 family.</text>
</comment>
<evidence type="ECO:0000313" key="9">
    <source>
        <dbReference type="Proteomes" id="UP000266188"/>
    </source>
</evidence>
<dbReference type="Gene3D" id="1.20.1740.10">
    <property type="entry name" value="Amino acid/polyamine transporter I"/>
    <property type="match status" value="1"/>
</dbReference>
<dbReference type="Proteomes" id="UP000266188">
    <property type="component" value="Unassembled WGS sequence"/>
</dbReference>
<comment type="caution">
    <text evidence="8">The sequence shown here is derived from an EMBL/GenBank/DDBJ whole genome shotgun (WGS) entry which is preliminary data.</text>
</comment>
<dbReference type="OrthoDB" id="294730at2759"/>
<feature type="domain" description="Amino acid transporter transmembrane" evidence="7">
    <location>
        <begin position="57"/>
        <end position="441"/>
    </location>
</feature>
<feature type="transmembrane region" description="Helical" evidence="6">
    <location>
        <begin position="418"/>
        <end position="441"/>
    </location>
</feature>
<accession>A0A3A2ZWP4</accession>
<gene>
    <name evidence="8" type="ORF">PHISCL_00003</name>
</gene>
<dbReference type="EMBL" id="MVGC01000001">
    <property type="protein sequence ID" value="RJE27578.1"/>
    <property type="molecule type" value="Genomic_DNA"/>
</dbReference>
<feature type="transmembrane region" description="Helical" evidence="6">
    <location>
        <begin position="137"/>
        <end position="160"/>
    </location>
</feature>
<dbReference type="AlphaFoldDB" id="A0A3A2ZWP4"/>
<dbReference type="PANTHER" id="PTHR22950:SF668">
    <property type="entry name" value="AMINO ACID TRANSPORTER (EUROFUNG)"/>
    <property type="match status" value="1"/>
</dbReference>
<evidence type="ECO:0000256" key="4">
    <source>
        <dbReference type="ARBA" id="ARBA00022989"/>
    </source>
</evidence>
<keyword evidence="3 6" id="KW-0812">Transmembrane</keyword>
<dbReference type="FunFam" id="1.20.1740.10:FF:000039">
    <property type="entry name" value="Neutral amino acid transporter (Eurofung)"/>
    <property type="match status" value="1"/>
</dbReference>
<keyword evidence="9" id="KW-1185">Reference proteome</keyword>
<feature type="transmembrane region" description="Helical" evidence="6">
    <location>
        <begin position="194"/>
        <end position="217"/>
    </location>
</feature>
<feature type="transmembrane region" description="Helical" evidence="6">
    <location>
        <begin position="352"/>
        <end position="373"/>
    </location>
</feature>
<evidence type="ECO:0000313" key="8">
    <source>
        <dbReference type="EMBL" id="RJE27578.1"/>
    </source>
</evidence>
<evidence type="ECO:0000256" key="5">
    <source>
        <dbReference type="ARBA" id="ARBA00023136"/>
    </source>
</evidence>
<keyword evidence="5 6" id="KW-0472">Membrane</keyword>
<dbReference type="PANTHER" id="PTHR22950">
    <property type="entry name" value="AMINO ACID TRANSPORTER"/>
    <property type="match status" value="1"/>
</dbReference>
<evidence type="ECO:0000256" key="2">
    <source>
        <dbReference type="ARBA" id="ARBA00008066"/>
    </source>
</evidence>
<feature type="transmembrane region" description="Helical" evidence="6">
    <location>
        <begin position="385"/>
        <end position="406"/>
    </location>
</feature>
<sequence length="463" mass="50651">MASYGYSGNDIVYDDRAATLDSEEKKYHPYGEENKHAVPAHEDPFGDEEFAEVKYRTLKWWECGMLMIAETISLGILSLPSAVAALGLVPAVILIVGLGLVATYTGYTLGQFKLRYPHVHSMADAGEVMLGRFGREFFGAAQIIFLVFVMGSHILTFTVMMNTLTEHGTCSIVFGVVGLIISVVFTLPRTMKKVSWLSVTYSFISIFAAVMITMIAIGIQHPGHGNDATVDTNLYKAFIAVTNIVFAFAGHVSFFGFVSEMRNPADYPKTLYLLQFTDTSMYVVVAVVIYVYGGKDVKSPALGSTSPLLAKIAYGIAIPTIVIAGVIYGHVAAKYIYVRIFRGTDHMKKRTFLSVGTWIALVTVLWVIGWIIAESIPVFNNLLSLITALFASWFTYGLGGVFWLYLNYDRLFSSPRKIFLTIVNVLIFGIGGCLCGLGLYVSGKAIHDDSSGASWSCANTADA</sequence>
<dbReference type="STRING" id="2070753.A0A3A2ZWP4"/>